<dbReference type="Proteomes" id="UP000178587">
    <property type="component" value="Unassembled WGS sequence"/>
</dbReference>
<accession>A0A1F6EI41</accession>
<protein>
    <submittedName>
        <fullName evidence="1">Uncharacterized protein</fullName>
    </submittedName>
</protein>
<dbReference type="PROSITE" id="PS51318">
    <property type="entry name" value="TAT"/>
    <property type="match status" value="1"/>
</dbReference>
<dbReference type="STRING" id="1798507.A3A34_03365"/>
<evidence type="ECO:0000313" key="2">
    <source>
        <dbReference type="Proteomes" id="UP000178587"/>
    </source>
</evidence>
<gene>
    <name evidence="1" type="ORF">A3A34_03365</name>
</gene>
<sequence>MKEGTEKKEMSRRDFLRGIAAAGAALTMPNLLSAVFTERAWAVEVKEGMTWEEGLAALKHDVFNTPNETIAFFTGGERTMWRKPRDLGKTRGTTADVDFYEQFIKKVLAEENVSEVKRAHTHTYATLVHAGYITEESREALARKEILPTLAPPSTQDILLLIWTHKRWFERENTSFEDLVLDPAGVWRMSLTNGPLSSEIFDLQLLWREEIPRALERSNLPLEDRERILACIKTFDRNCVREYNIAEISKLFERNRRYRMASDVLFAIMFRYGMLVDRLQKESPEMSDAERQNKIAEVIQIAEKFNVTLSFQPYGKKTNR</sequence>
<dbReference type="InterPro" id="IPR019546">
    <property type="entry name" value="TAT_signal_bac_arc"/>
</dbReference>
<dbReference type="AlphaFoldDB" id="A0A1F6EI41"/>
<reference evidence="1 2" key="1">
    <citation type="journal article" date="2016" name="Nat. Commun.">
        <title>Thousands of microbial genomes shed light on interconnected biogeochemical processes in an aquifer system.</title>
        <authorList>
            <person name="Anantharaman K."/>
            <person name="Brown C.T."/>
            <person name="Hug L.A."/>
            <person name="Sharon I."/>
            <person name="Castelle C.J."/>
            <person name="Probst A.J."/>
            <person name="Thomas B.C."/>
            <person name="Singh A."/>
            <person name="Wilkins M.J."/>
            <person name="Karaoz U."/>
            <person name="Brodie E.L."/>
            <person name="Williams K.H."/>
            <person name="Hubbard S.S."/>
            <person name="Banfield J.F."/>
        </authorList>
    </citation>
    <scope>NUCLEOTIDE SEQUENCE [LARGE SCALE GENOMIC DNA]</scope>
</reference>
<evidence type="ECO:0000313" key="1">
    <source>
        <dbReference type="EMBL" id="OGG73293.1"/>
    </source>
</evidence>
<dbReference type="InterPro" id="IPR006311">
    <property type="entry name" value="TAT_signal"/>
</dbReference>
<dbReference type="NCBIfam" id="TIGR01409">
    <property type="entry name" value="TAT_signal_seq"/>
    <property type="match status" value="1"/>
</dbReference>
<organism evidence="1 2">
    <name type="scientific">Candidatus Kaiserbacteria bacterium RIFCSPLOWO2_01_FULL_50_24</name>
    <dbReference type="NCBI Taxonomy" id="1798507"/>
    <lineage>
        <taxon>Bacteria</taxon>
        <taxon>Candidatus Kaiseribacteriota</taxon>
    </lineage>
</organism>
<name>A0A1F6EI41_9BACT</name>
<dbReference type="EMBL" id="MFLU01000022">
    <property type="protein sequence ID" value="OGG73293.1"/>
    <property type="molecule type" value="Genomic_DNA"/>
</dbReference>
<dbReference type="Pfam" id="PF10518">
    <property type="entry name" value="TAT_signal"/>
    <property type="match status" value="1"/>
</dbReference>
<proteinExistence type="predicted"/>
<comment type="caution">
    <text evidence="1">The sequence shown here is derived from an EMBL/GenBank/DDBJ whole genome shotgun (WGS) entry which is preliminary data.</text>
</comment>